<evidence type="ECO:0000256" key="2">
    <source>
        <dbReference type="SAM" id="MobiDB-lite"/>
    </source>
</evidence>
<dbReference type="GO" id="GO:0005737">
    <property type="term" value="C:cytoplasm"/>
    <property type="evidence" value="ECO:0007669"/>
    <property type="project" value="TreeGrafter"/>
</dbReference>
<proteinExistence type="predicted"/>
<evidence type="ECO:0000313" key="4">
    <source>
        <dbReference type="EMBL" id="MBN3318217.1"/>
    </source>
</evidence>
<name>A0A8J7TC20_ATRSP</name>
<dbReference type="InterPro" id="IPR001180">
    <property type="entry name" value="CNH_dom"/>
</dbReference>
<keyword evidence="5" id="KW-1185">Reference proteome</keyword>
<dbReference type="AlphaFoldDB" id="A0A8J7TC20"/>
<evidence type="ECO:0000256" key="1">
    <source>
        <dbReference type="PROSITE-ProRule" id="PRU01006"/>
    </source>
</evidence>
<dbReference type="GO" id="GO:0006914">
    <property type="term" value="P:autophagy"/>
    <property type="evidence" value="ECO:0007669"/>
    <property type="project" value="TreeGrafter"/>
</dbReference>
<dbReference type="InterPro" id="IPR036322">
    <property type="entry name" value="WD40_repeat_dom_sf"/>
</dbReference>
<dbReference type="EMBL" id="JAAWVO010038712">
    <property type="protein sequence ID" value="MBN3318217.1"/>
    <property type="molecule type" value="Genomic_DNA"/>
</dbReference>
<dbReference type="PROSITE" id="PS50236">
    <property type="entry name" value="CHCR"/>
    <property type="match status" value="1"/>
</dbReference>
<accession>A0A8J7TC20</accession>
<reference evidence="4" key="1">
    <citation type="journal article" date="2021" name="Cell">
        <title>Tracing the genetic footprints of vertebrate landing in non-teleost ray-finned fishes.</title>
        <authorList>
            <person name="Bi X."/>
            <person name="Wang K."/>
            <person name="Yang L."/>
            <person name="Pan H."/>
            <person name="Jiang H."/>
            <person name="Wei Q."/>
            <person name="Fang M."/>
            <person name="Yu H."/>
            <person name="Zhu C."/>
            <person name="Cai Y."/>
            <person name="He Y."/>
            <person name="Gan X."/>
            <person name="Zeng H."/>
            <person name="Yu D."/>
            <person name="Zhu Y."/>
            <person name="Jiang H."/>
            <person name="Qiu Q."/>
            <person name="Yang H."/>
            <person name="Zhang Y.E."/>
            <person name="Wang W."/>
            <person name="Zhu M."/>
            <person name="He S."/>
            <person name="Zhang G."/>
        </authorList>
    </citation>
    <scope>NUCLEOTIDE SEQUENCE</scope>
    <source>
        <strain evidence="4">Allg_001</strain>
    </source>
</reference>
<evidence type="ECO:0000259" key="3">
    <source>
        <dbReference type="PROSITE" id="PS50219"/>
    </source>
</evidence>
<protein>
    <submittedName>
        <fullName evidence="4">TGFA1 protein</fullName>
    </submittedName>
</protein>
<feature type="non-terminal residue" evidence="4">
    <location>
        <position position="774"/>
    </location>
</feature>
<dbReference type="PANTHER" id="PTHR12894:SF30">
    <property type="entry name" value="TRANSFORMING GROWTH FACTOR-BETA RECEPTOR-ASSOCIATED PROTEIN 1-LIKE"/>
    <property type="match status" value="1"/>
</dbReference>
<feature type="repeat" description="CHCR" evidence="1">
    <location>
        <begin position="494"/>
        <end position="658"/>
    </location>
</feature>
<dbReference type="GO" id="GO:0034058">
    <property type="term" value="P:endosomal vesicle fusion"/>
    <property type="evidence" value="ECO:0007669"/>
    <property type="project" value="TreeGrafter"/>
</dbReference>
<evidence type="ECO:0000313" key="5">
    <source>
        <dbReference type="Proteomes" id="UP000736164"/>
    </source>
</evidence>
<feature type="domain" description="CNH" evidence="3">
    <location>
        <begin position="19"/>
        <end position="339"/>
    </location>
</feature>
<dbReference type="Gene3D" id="2.130.10.10">
    <property type="entry name" value="YVTN repeat-like/Quinoprotein amine dehydrogenase"/>
    <property type="match status" value="1"/>
</dbReference>
<dbReference type="Pfam" id="PF00780">
    <property type="entry name" value="CNH"/>
    <property type="match status" value="1"/>
</dbReference>
<dbReference type="InterPro" id="IPR000547">
    <property type="entry name" value="Clathrin_H-chain/VPS_repeat"/>
</dbReference>
<organism evidence="4 5">
    <name type="scientific">Atractosteus spatula</name>
    <name type="common">Alligator gar</name>
    <name type="synonym">Lepisosteus spatula</name>
    <dbReference type="NCBI Taxonomy" id="7917"/>
    <lineage>
        <taxon>Eukaryota</taxon>
        <taxon>Metazoa</taxon>
        <taxon>Chordata</taxon>
        <taxon>Craniata</taxon>
        <taxon>Vertebrata</taxon>
        <taxon>Euteleostomi</taxon>
        <taxon>Actinopterygii</taxon>
        <taxon>Neopterygii</taxon>
        <taxon>Holostei</taxon>
        <taxon>Semionotiformes</taxon>
        <taxon>Lepisosteidae</taxon>
        <taxon>Atractosteus</taxon>
    </lineage>
</organism>
<dbReference type="SUPFAM" id="SSF50978">
    <property type="entry name" value="WD40 repeat-like"/>
    <property type="match status" value="1"/>
</dbReference>
<dbReference type="PROSITE" id="PS50219">
    <property type="entry name" value="CNH"/>
    <property type="match status" value="1"/>
</dbReference>
<feature type="non-terminal residue" evidence="4">
    <location>
        <position position="1"/>
    </location>
</feature>
<dbReference type="PANTHER" id="PTHR12894">
    <property type="entry name" value="CNH DOMAIN CONTAINING"/>
    <property type="match status" value="1"/>
</dbReference>
<dbReference type="InterPro" id="IPR015943">
    <property type="entry name" value="WD40/YVTN_repeat-like_dom_sf"/>
</dbReference>
<dbReference type="Proteomes" id="UP000736164">
    <property type="component" value="Unassembled WGS sequence"/>
</dbReference>
<dbReference type="GO" id="GO:0016020">
    <property type="term" value="C:membrane"/>
    <property type="evidence" value="ECO:0007669"/>
    <property type="project" value="TreeGrafter"/>
</dbReference>
<sequence>MSLKVFSLSLVIENHPKTKKRDTCSFQCMEACGKNLYFGTKDCVVQHFVLTDESFPDSEEKCPTLKQVKIKQMGMRRPVTQLKASPELNHLILLCDNTVTVLNMFSLEPVQTMRKIRNVASFHVNETATAPAPGCIELFTVSSKKKTVHLYMVSIDKSECVKEVSFLEEPLALAVDGNCLCVATSERYVLHDYKNGTTVELFPHNREKQATIVELAGRGEFLLNGPGSLGYMKCNVHSAIYFTGLCKEYISMPDIRQKRIRPSIGNVYVNYSKYSTIFLTITKLLLTSPVYANNHFLSRSENVFVLTENTVYSLTPVPVEEQLDALLKSEKTDEALDLVQGVKPLFSKDTYKVLCKSRLTRAGDVTALPSNSRTTAPGLWKDRFLAHRAGSLPSDAEVPGSSPRRWGADLMRQGRPPEPPLRYNIIRDNLTNSNAFFCTWIKIVDGHHHENMHFDVYSHIVDFLCCETDLEVVWKYADWVLKKNQEMGVHIFTKRKNNQKSFVEDDVLNMLKKYSLALIFYLEYLVNDLKSEDEKHHTLLVTTYVDQILVIMEKQGMESGNLTLTVKRNKLQDLLQETSIYNTAVVQDKLMKTGLHVEKAILNGRAGQHEKALWILVNKERDICAAENYCRKNSLGRGKEFGNMLFLSLLKLYLDSDTPNSNARVIAAVDLLNNNAAAFDPASVLQVLPDSWSLQLISRFLVESLRSMTHYRRMGKIERNLAQAEHLLYRYLWVSMAAACVNKLFGYILYIRSIFGFKTLSISHGPNNFGTVLY</sequence>
<gene>
    <name evidence="4" type="primary">Tgfbrap1_0</name>
    <name evidence="4" type="ORF">GTO95_0015538</name>
</gene>
<comment type="caution">
    <text evidence="4">The sequence shown here is derived from an EMBL/GenBank/DDBJ whole genome shotgun (WGS) entry which is preliminary data.</text>
</comment>
<dbReference type="GO" id="GO:0006886">
    <property type="term" value="P:intracellular protein transport"/>
    <property type="evidence" value="ECO:0007669"/>
    <property type="project" value="UniProtKB-UniRule"/>
</dbReference>
<feature type="region of interest" description="Disordered" evidence="2">
    <location>
        <begin position="393"/>
        <end position="413"/>
    </location>
</feature>
<dbReference type="InterPro" id="IPR032914">
    <property type="entry name" value="Vam6/VPS39/TRAP1"/>
</dbReference>